<gene>
    <name evidence="8" type="ORF">Rsub_11149</name>
</gene>
<dbReference type="Proteomes" id="UP000247498">
    <property type="component" value="Unassembled WGS sequence"/>
</dbReference>
<evidence type="ECO:0000313" key="8">
    <source>
        <dbReference type="EMBL" id="GBF98743.1"/>
    </source>
</evidence>
<evidence type="ECO:0000256" key="4">
    <source>
        <dbReference type="ARBA" id="ARBA00022786"/>
    </source>
</evidence>
<keyword evidence="9" id="KW-1185">Reference proteome</keyword>
<dbReference type="SUPFAM" id="SSF54001">
    <property type="entry name" value="Cysteine proteinases"/>
    <property type="match status" value="1"/>
</dbReference>
<evidence type="ECO:0000256" key="6">
    <source>
        <dbReference type="ARBA" id="ARBA00022807"/>
    </source>
</evidence>
<dbReference type="InterPro" id="IPR038765">
    <property type="entry name" value="Papain-like_cys_pep_sf"/>
</dbReference>
<dbReference type="InterPro" id="IPR019400">
    <property type="entry name" value="Peptidase_C65_otubain"/>
</dbReference>
<dbReference type="FunCoup" id="A0A2V0PL38">
    <property type="interactions" value="2019"/>
</dbReference>
<dbReference type="PANTHER" id="PTHR12931">
    <property type="entry name" value="UBIQUITIN THIOLESTERASE PROTEIN OTUB"/>
    <property type="match status" value="1"/>
</dbReference>
<dbReference type="PANTHER" id="PTHR12931:SF15">
    <property type="entry name" value="UBIQUITIN THIOESTERASE OTUBAIN-LIKE"/>
    <property type="match status" value="1"/>
</dbReference>
<sequence>MADSASGSAVAAAVADGAAAAAAAAAEAAAVAEEVRAVAAAADAEAGGPGVFSGERLDDMTNIDIVREEEAKKPYVGDKETLESLMQDYRAYPVFVAKIRSLASRYGGIRRVRSDGNCFFRATAFGLLEWLLVNEADSECQNFLRTLEACKDRMVGAGFDPLVFEDALDMLAGMVNAICVGASVPGQGADASTLLANFRDDTVSNMVVMLLRFITSAEIQARQDHFAPFVLGVADTDVQTFCRRFVEPMAEESDHVHAQALCDALRVPITVVYLDSHERSGVGGGAGGSTECEVHRFEPSDEGAGSIAAAAAGDGGGGAGTGRGRPSVHLLYRPGHYDISYPKLIA</sequence>
<protein>
    <recommendedName>
        <fullName evidence="2">ubiquitinyl hydrolase 1</fullName>
        <ecNumber evidence="2">3.4.19.12</ecNumber>
    </recommendedName>
</protein>
<proteinExistence type="predicted"/>
<organism evidence="8 9">
    <name type="scientific">Raphidocelis subcapitata</name>
    <dbReference type="NCBI Taxonomy" id="307507"/>
    <lineage>
        <taxon>Eukaryota</taxon>
        <taxon>Viridiplantae</taxon>
        <taxon>Chlorophyta</taxon>
        <taxon>core chlorophytes</taxon>
        <taxon>Chlorophyceae</taxon>
        <taxon>CS clade</taxon>
        <taxon>Sphaeropleales</taxon>
        <taxon>Selenastraceae</taxon>
        <taxon>Raphidocelis</taxon>
    </lineage>
</organism>
<evidence type="ECO:0000256" key="2">
    <source>
        <dbReference type="ARBA" id="ARBA00012759"/>
    </source>
</evidence>
<keyword evidence="4" id="KW-0833">Ubl conjugation pathway</keyword>
<name>A0A2V0PL38_9CHLO</name>
<keyword evidence="6" id="KW-0788">Thiol protease</keyword>
<evidence type="ECO:0000256" key="5">
    <source>
        <dbReference type="ARBA" id="ARBA00022801"/>
    </source>
</evidence>
<dbReference type="GO" id="GO:0071108">
    <property type="term" value="P:protein K48-linked deubiquitination"/>
    <property type="evidence" value="ECO:0007669"/>
    <property type="project" value="TreeGrafter"/>
</dbReference>
<dbReference type="GO" id="GO:0004843">
    <property type="term" value="F:cysteine-type deubiquitinase activity"/>
    <property type="evidence" value="ECO:0007669"/>
    <property type="project" value="UniProtKB-EC"/>
</dbReference>
<keyword evidence="5" id="KW-0378">Hydrolase</keyword>
<dbReference type="EC" id="3.4.19.12" evidence="2"/>
<dbReference type="InterPro" id="IPR042468">
    <property type="entry name" value="Peptidase_C65_otubain_sub1"/>
</dbReference>
<dbReference type="EMBL" id="BDRX01000134">
    <property type="protein sequence ID" value="GBF98743.1"/>
    <property type="molecule type" value="Genomic_DNA"/>
</dbReference>
<dbReference type="Pfam" id="PF10275">
    <property type="entry name" value="Peptidase_C65"/>
    <property type="match status" value="1"/>
</dbReference>
<keyword evidence="3" id="KW-0645">Protease</keyword>
<dbReference type="GO" id="GO:0043130">
    <property type="term" value="F:ubiquitin binding"/>
    <property type="evidence" value="ECO:0007669"/>
    <property type="project" value="TreeGrafter"/>
</dbReference>
<feature type="domain" description="OTU" evidence="7">
    <location>
        <begin position="107"/>
        <end position="343"/>
    </location>
</feature>
<evidence type="ECO:0000256" key="3">
    <source>
        <dbReference type="ARBA" id="ARBA00022670"/>
    </source>
</evidence>
<evidence type="ECO:0000256" key="1">
    <source>
        <dbReference type="ARBA" id="ARBA00000707"/>
    </source>
</evidence>
<dbReference type="InterPro" id="IPR003323">
    <property type="entry name" value="OTU_dom"/>
</dbReference>
<accession>A0A2V0PL38</accession>
<comment type="catalytic activity">
    <reaction evidence="1">
        <text>Thiol-dependent hydrolysis of ester, thioester, amide, peptide and isopeptide bonds formed by the C-terminal Gly of ubiquitin (a 76-residue protein attached to proteins as an intracellular targeting signal).</text>
        <dbReference type="EC" id="3.4.19.12"/>
    </reaction>
</comment>
<dbReference type="STRING" id="307507.A0A2V0PL38"/>
<reference evidence="8 9" key="1">
    <citation type="journal article" date="2018" name="Sci. Rep.">
        <title>Raphidocelis subcapitata (=Pseudokirchneriella subcapitata) provides an insight into genome evolution and environmental adaptations in the Sphaeropleales.</title>
        <authorList>
            <person name="Suzuki S."/>
            <person name="Yamaguchi H."/>
            <person name="Nakajima N."/>
            <person name="Kawachi M."/>
        </authorList>
    </citation>
    <scope>NUCLEOTIDE SEQUENCE [LARGE SCALE GENOMIC DNA]</scope>
    <source>
        <strain evidence="8 9">NIES-35</strain>
    </source>
</reference>
<comment type="caution">
    <text evidence="8">The sequence shown here is derived from an EMBL/GenBank/DDBJ whole genome shotgun (WGS) entry which is preliminary data.</text>
</comment>
<dbReference type="AlphaFoldDB" id="A0A2V0PL38"/>
<dbReference type="CDD" id="cd22765">
    <property type="entry name" value="AtOTU1-like"/>
    <property type="match status" value="1"/>
</dbReference>
<dbReference type="InterPro" id="IPR042467">
    <property type="entry name" value="Peptidase_C65_otubain_sub2"/>
</dbReference>
<evidence type="ECO:0000313" key="9">
    <source>
        <dbReference type="Proteomes" id="UP000247498"/>
    </source>
</evidence>
<evidence type="ECO:0000259" key="7">
    <source>
        <dbReference type="PROSITE" id="PS50802"/>
    </source>
</evidence>
<dbReference type="GO" id="GO:0005634">
    <property type="term" value="C:nucleus"/>
    <property type="evidence" value="ECO:0007669"/>
    <property type="project" value="TreeGrafter"/>
</dbReference>
<dbReference type="Gene3D" id="1.20.1300.20">
    <property type="entry name" value="Peptidase C65 Otubain, subdomain 2"/>
    <property type="match status" value="1"/>
</dbReference>
<dbReference type="GO" id="GO:0006508">
    <property type="term" value="P:proteolysis"/>
    <property type="evidence" value="ECO:0007669"/>
    <property type="project" value="UniProtKB-KW"/>
</dbReference>
<dbReference type="InParanoid" id="A0A2V0PL38"/>
<dbReference type="Gene3D" id="3.30.200.60">
    <property type="entry name" value="Peptidase C65 Otubain, subdomain 1"/>
    <property type="match status" value="1"/>
</dbReference>
<dbReference type="OrthoDB" id="18915at2759"/>
<dbReference type="PROSITE" id="PS50802">
    <property type="entry name" value="OTU"/>
    <property type="match status" value="1"/>
</dbReference>